<dbReference type="PANTHER" id="PTHR32119">
    <property type="entry name" value="OROTIDINE 5'-PHOSPHATE DECARBOXYLASE"/>
    <property type="match status" value="1"/>
</dbReference>
<proteinExistence type="inferred from homology"/>
<dbReference type="SMART" id="SM00934">
    <property type="entry name" value="OMPdecase"/>
    <property type="match status" value="1"/>
</dbReference>
<dbReference type="OrthoDB" id="9806203at2"/>
<feature type="binding site" evidence="7 9">
    <location>
        <position position="40"/>
    </location>
    <ligand>
        <name>substrate</name>
    </ligand>
</feature>
<evidence type="ECO:0000313" key="12">
    <source>
        <dbReference type="EMBL" id="QCI66662.1"/>
    </source>
</evidence>
<feature type="domain" description="Orotidine 5'-phosphate decarboxylase" evidence="11">
    <location>
        <begin position="12"/>
        <end position="229"/>
    </location>
</feature>
<organism evidence="12 13">
    <name type="scientific">Phreatobacter stygius</name>
    <dbReference type="NCBI Taxonomy" id="1940610"/>
    <lineage>
        <taxon>Bacteria</taxon>
        <taxon>Pseudomonadati</taxon>
        <taxon>Pseudomonadota</taxon>
        <taxon>Alphaproteobacteria</taxon>
        <taxon>Hyphomicrobiales</taxon>
        <taxon>Phreatobacteraceae</taxon>
        <taxon>Phreatobacter</taxon>
    </lineage>
</organism>
<dbReference type="InterPro" id="IPR018089">
    <property type="entry name" value="OMPdecase_AS"/>
</dbReference>
<dbReference type="InterPro" id="IPR011060">
    <property type="entry name" value="RibuloseP-bd_barrel"/>
</dbReference>
<feature type="active site" description="Proton donor" evidence="7">
    <location>
        <position position="69"/>
    </location>
</feature>
<dbReference type="KEGG" id="pstg:E8M01_21955"/>
<dbReference type="EC" id="4.1.1.23" evidence="7"/>
<feature type="binding site" evidence="7 9">
    <location>
        <position position="193"/>
    </location>
    <ligand>
        <name>substrate</name>
    </ligand>
</feature>
<dbReference type="InterPro" id="IPR047596">
    <property type="entry name" value="OMPdecase_bac"/>
</dbReference>
<dbReference type="InterPro" id="IPR014732">
    <property type="entry name" value="OMPdecase"/>
</dbReference>
<evidence type="ECO:0000256" key="1">
    <source>
        <dbReference type="ARBA" id="ARBA00002356"/>
    </source>
</evidence>
<feature type="active site" description="For OMPdecase activity" evidence="8">
    <location>
        <position position="72"/>
    </location>
</feature>
<feature type="binding site" evidence="7 9">
    <location>
        <position position="184"/>
    </location>
    <ligand>
        <name>substrate</name>
    </ligand>
</feature>
<dbReference type="RefSeq" id="WP_136962103.1">
    <property type="nucleotide sequence ID" value="NZ_CP039690.1"/>
</dbReference>
<evidence type="ECO:0000256" key="3">
    <source>
        <dbReference type="ARBA" id="ARBA00022793"/>
    </source>
</evidence>
<dbReference type="Gene3D" id="3.20.20.70">
    <property type="entry name" value="Aldolase class I"/>
    <property type="match status" value="1"/>
</dbReference>
<comment type="similarity">
    <text evidence="7">Belongs to the OMP decarboxylase family. Type 1 subfamily.</text>
</comment>
<evidence type="ECO:0000256" key="10">
    <source>
        <dbReference type="RuleBase" id="RU000512"/>
    </source>
</evidence>
<reference evidence="12 13" key="1">
    <citation type="submission" date="2019-04" db="EMBL/GenBank/DDBJ databases">
        <title>Phreatobacter aquaticus sp. nov.</title>
        <authorList>
            <person name="Choi A."/>
        </authorList>
    </citation>
    <scope>NUCLEOTIDE SEQUENCE [LARGE SCALE GENOMIC DNA]</scope>
    <source>
        <strain evidence="12 13">KCTC 52518</strain>
    </source>
</reference>
<dbReference type="NCBIfam" id="NF001273">
    <property type="entry name" value="PRK00230.1"/>
    <property type="match status" value="1"/>
</dbReference>
<dbReference type="AlphaFoldDB" id="A0A4D7BFE5"/>
<feature type="active site" description="For OMPdecase activity" evidence="8">
    <location>
        <position position="69"/>
    </location>
</feature>
<keyword evidence="13" id="KW-1185">Reference proteome</keyword>
<feature type="binding site" evidence="7 9">
    <location>
        <position position="213"/>
    </location>
    <ligand>
        <name>substrate</name>
    </ligand>
</feature>
<dbReference type="EMBL" id="CP039690">
    <property type="protein sequence ID" value="QCI66662.1"/>
    <property type="molecule type" value="Genomic_DNA"/>
</dbReference>
<evidence type="ECO:0000256" key="5">
    <source>
        <dbReference type="ARBA" id="ARBA00023239"/>
    </source>
</evidence>
<dbReference type="NCBIfam" id="TIGR01740">
    <property type="entry name" value="pyrF"/>
    <property type="match status" value="1"/>
</dbReference>
<feature type="binding site" evidence="7 9">
    <location>
        <position position="214"/>
    </location>
    <ligand>
        <name>substrate</name>
    </ligand>
</feature>
<feature type="binding site" evidence="7">
    <location>
        <begin position="67"/>
        <end position="76"/>
    </location>
    <ligand>
        <name>substrate</name>
    </ligand>
</feature>
<dbReference type="UniPathway" id="UPA00070">
    <property type="reaction ID" value="UER00120"/>
</dbReference>
<dbReference type="Proteomes" id="UP000298781">
    <property type="component" value="Chromosome"/>
</dbReference>
<dbReference type="Pfam" id="PF00215">
    <property type="entry name" value="OMPdecase"/>
    <property type="match status" value="1"/>
</dbReference>
<name>A0A4D7BFE5_9HYPH</name>
<evidence type="ECO:0000256" key="6">
    <source>
        <dbReference type="ARBA" id="ARBA00049157"/>
    </source>
</evidence>
<evidence type="ECO:0000256" key="7">
    <source>
        <dbReference type="HAMAP-Rule" id="MF_01200"/>
    </source>
</evidence>
<dbReference type="GO" id="GO:0006207">
    <property type="term" value="P:'de novo' pyrimidine nucleobase biosynthetic process"/>
    <property type="evidence" value="ECO:0007669"/>
    <property type="project" value="InterPro"/>
</dbReference>
<keyword evidence="5 7" id="KW-0456">Lyase</keyword>
<comment type="function">
    <text evidence="1 7">Catalyzes the decarboxylation of orotidine 5'-monophosphate (OMP) to uridine 5'-monophosphate (UMP).</text>
</comment>
<feature type="active site" description="For OMPdecase activity" evidence="8">
    <location>
        <position position="67"/>
    </location>
</feature>
<dbReference type="InterPro" id="IPR001754">
    <property type="entry name" value="OMPdeCOase_dom"/>
</dbReference>
<comment type="catalytic activity">
    <reaction evidence="6 7 10">
        <text>orotidine 5'-phosphate + H(+) = UMP + CO2</text>
        <dbReference type="Rhea" id="RHEA:11596"/>
        <dbReference type="ChEBI" id="CHEBI:15378"/>
        <dbReference type="ChEBI" id="CHEBI:16526"/>
        <dbReference type="ChEBI" id="CHEBI:57538"/>
        <dbReference type="ChEBI" id="CHEBI:57865"/>
        <dbReference type="EC" id="4.1.1.23"/>
    </reaction>
</comment>
<evidence type="ECO:0000256" key="2">
    <source>
        <dbReference type="ARBA" id="ARBA00004861"/>
    </source>
</evidence>
<dbReference type="HAMAP" id="MF_01200_B">
    <property type="entry name" value="OMPdecase_type1_B"/>
    <property type="match status" value="1"/>
</dbReference>
<feature type="binding site" evidence="7 9">
    <location>
        <position position="18"/>
    </location>
    <ligand>
        <name>substrate</name>
    </ligand>
</feature>
<evidence type="ECO:0000259" key="11">
    <source>
        <dbReference type="SMART" id="SM00934"/>
    </source>
</evidence>
<feature type="binding site" evidence="7 9">
    <location>
        <position position="122"/>
    </location>
    <ligand>
        <name>substrate</name>
    </ligand>
</feature>
<dbReference type="SUPFAM" id="SSF51366">
    <property type="entry name" value="Ribulose-phoshate binding barrel"/>
    <property type="match status" value="1"/>
</dbReference>
<protein>
    <recommendedName>
        <fullName evidence="7">Orotidine 5'-phosphate decarboxylase</fullName>
        <ecNumber evidence="7">4.1.1.23</ecNumber>
    </recommendedName>
    <alternativeName>
        <fullName evidence="7">OMP decarboxylase</fullName>
        <shortName evidence="7">OMPDCase</shortName>
        <shortName evidence="7">OMPdecase</shortName>
    </alternativeName>
</protein>
<dbReference type="GO" id="GO:0004590">
    <property type="term" value="F:orotidine-5'-phosphate decarboxylase activity"/>
    <property type="evidence" value="ECO:0007669"/>
    <property type="project" value="UniProtKB-UniRule"/>
</dbReference>
<dbReference type="PROSITE" id="PS00156">
    <property type="entry name" value="OMPDECASE"/>
    <property type="match status" value="1"/>
</dbReference>
<dbReference type="PANTHER" id="PTHR32119:SF2">
    <property type="entry name" value="OROTIDINE 5'-PHOSPHATE DECARBOXYLASE"/>
    <property type="match status" value="1"/>
</dbReference>
<dbReference type="InterPro" id="IPR013785">
    <property type="entry name" value="Aldolase_TIM"/>
</dbReference>
<comment type="subunit">
    <text evidence="7">Homodimer.</text>
</comment>
<comment type="pathway">
    <text evidence="2 7 10">Pyrimidine metabolism; UMP biosynthesis via de novo pathway; UMP from orotate: step 2/2.</text>
</comment>
<evidence type="ECO:0000313" key="13">
    <source>
        <dbReference type="Proteomes" id="UP000298781"/>
    </source>
</evidence>
<sequence length="238" mass="24912">MSPISNQDPRAKLFVALDLPSLAEAERLVARLGDTVTHYKIGYRLGYSDGIAFGRELAASGKSIFFDLKLHDIDNTVREGVESIVKTGAHYLTVHAYPQTMKAAAAGRAGSHLKILAVTILTSWNDVDCAEAGYAGSLQSLVQSKAKQAVALGMDGIVCSAQETGLLRAAGIPDRVELVTPGIRPAGVDSGDQKRIVTPRAAIAGGADRLVVGRPITAVADPVAAAQAILDEIVMARG</sequence>
<dbReference type="GO" id="GO:0044205">
    <property type="term" value="P:'de novo' UMP biosynthetic process"/>
    <property type="evidence" value="ECO:0007669"/>
    <property type="project" value="UniProtKB-UniRule"/>
</dbReference>
<evidence type="ECO:0000256" key="9">
    <source>
        <dbReference type="PIRSR" id="PIRSR614732-2"/>
    </source>
</evidence>
<evidence type="ECO:0000256" key="4">
    <source>
        <dbReference type="ARBA" id="ARBA00022975"/>
    </source>
</evidence>
<keyword evidence="3 7" id="KW-0210">Decarboxylase</keyword>
<keyword evidence="4 7" id="KW-0665">Pyrimidine biosynthesis</keyword>
<dbReference type="GO" id="GO:0005829">
    <property type="term" value="C:cytosol"/>
    <property type="evidence" value="ECO:0007669"/>
    <property type="project" value="TreeGrafter"/>
</dbReference>
<evidence type="ECO:0000256" key="8">
    <source>
        <dbReference type="PIRSR" id="PIRSR614732-1"/>
    </source>
</evidence>
<gene>
    <name evidence="7 12" type="primary">pyrF</name>
    <name evidence="12" type="ORF">E8M01_21955</name>
</gene>
<accession>A0A4D7BFE5</accession>
<dbReference type="CDD" id="cd04725">
    <property type="entry name" value="OMP_decarboxylase_like"/>
    <property type="match status" value="1"/>
</dbReference>